<evidence type="ECO:0000313" key="3">
    <source>
        <dbReference type="Proteomes" id="UP000535276"/>
    </source>
</evidence>
<reference evidence="2 3" key="1">
    <citation type="submission" date="2020-07" db="EMBL/GenBank/DDBJ databases">
        <title>Genomic Encyclopedia of Type Strains, Phase IV (KMG-V): Genome sequencing to study the core and pangenomes of soil and plant-associated prokaryotes.</title>
        <authorList>
            <person name="Whitman W."/>
        </authorList>
    </citation>
    <scope>NUCLEOTIDE SEQUENCE [LARGE SCALE GENOMIC DNA]</scope>
    <source>
        <strain evidence="2 3">SEMIA 4052</strain>
    </source>
</reference>
<dbReference type="AlphaFoldDB" id="A0A7Z0E1H2"/>
<name>A0A7Z0E1H2_RHILE</name>
<protein>
    <submittedName>
        <fullName evidence="2">Uncharacterized protein</fullName>
    </submittedName>
</protein>
<dbReference type="Proteomes" id="UP000535276">
    <property type="component" value="Unassembled WGS sequence"/>
</dbReference>
<evidence type="ECO:0000256" key="1">
    <source>
        <dbReference type="SAM" id="MobiDB-lite"/>
    </source>
</evidence>
<accession>A0A7Z0E1H2</accession>
<feature type="region of interest" description="Disordered" evidence="1">
    <location>
        <begin position="19"/>
        <end position="42"/>
    </location>
</feature>
<evidence type="ECO:0000313" key="2">
    <source>
        <dbReference type="EMBL" id="NYJ13066.1"/>
    </source>
</evidence>
<gene>
    <name evidence="2" type="ORF">GGI64_004147</name>
</gene>
<organism evidence="2 3">
    <name type="scientific">Rhizobium leguminosarum</name>
    <dbReference type="NCBI Taxonomy" id="384"/>
    <lineage>
        <taxon>Bacteria</taxon>
        <taxon>Pseudomonadati</taxon>
        <taxon>Pseudomonadota</taxon>
        <taxon>Alphaproteobacteria</taxon>
        <taxon>Hyphomicrobiales</taxon>
        <taxon>Rhizobiaceae</taxon>
        <taxon>Rhizobium/Agrobacterium group</taxon>
        <taxon>Rhizobium</taxon>
    </lineage>
</organism>
<dbReference type="EMBL" id="JACBZV010000007">
    <property type="protein sequence ID" value="NYJ13066.1"/>
    <property type="molecule type" value="Genomic_DNA"/>
</dbReference>
<proteinExistence type="predicted"/>
<comment type="caution">
    <text evidence="2">The sequence shown here is derived from an EMBL/GenBank/DDBJ whole genome shotgun (WGS) entry which is preliminary data.</text>
</comment>
<feature type="compositionally biased region" description="Polar residues" evidence="1">
    <location>
        <begin position="19"/>
        <end position="31"/>
    </location>
</feature>
<sequence length="53" mass="6073">MHDRVKTVNENVSQYWQDGITQGSDDLSLSPGTKRRRSPAVGVNVRKKLRDIY</sequence>